<protein>
    <submittedName>
        <fullName evidence="6">CS HSP90-binding domain-containing protein (HSP20)</fullName>
    </submittedName>
</protein>
<evidence type="ECO:0000256" key="3">
    <source>
        <dbReference type="SAM" id="MobiDB-lite"/>
    </source>
</evidence>
<evidence type="ECO:0000256" key="1">
    <source>
        <dbReference type="PROSITE-ProRule" id="PRU00285"/>
    </source>
</evidence>
<feature type="domain" description="CS" evidence="5">
    <location>
        <begin position="97"/>
        <end position="187"/>
    </location>
</feature>
<sequence length="189" mass="21467">MNWKRDKKDDWFGQDWNLDDLFGSLDAEFRRMRKTMDEMMRDAAEGNMPEADGKSPFVWGFSMRTGPDGRPQFEEFGNTSHNLFGPADQKATVETGSREPLTDTNETEEEIAITVELPGVSKADIDIDASELEVIIKVETDARNYYKRLPLRSKVIPDSAKATYTNGILDLVLKKQESEKPQGTRVKVD</sequence>
<dbReference type="NCBIfam" id="NF041800">
    <property type="entry name" value="Hsp20"/>
    <property type="match status" value="1"/>
</dbReference>
<dbReference type="PROSITE" id="PS01031">
    <property type="entry name" value="SHSP"/>
    <property type="match status" value="1"/>
</dbReference>
<evidence type="ECO:0000313" key="6">
    <source>
        <dbReference type="EMBL" id="AIF01455.1"/>
    </source>
</evidence>
<dbReference type="InterPro" id="IPR008978">
    <property type="entry name" value="HSP20-like_chaperone"/>
</dbReference>
<dbReference type="InterPro" id="IPR002068">
    <property type="entry name" value="A-crystallin/Hsp20_dom"/>
</dbReference>
<dbReference type="AlphaFoldDB" id="A0A075GE03"/>
<name>A0A075GE03_9EURY</name>
<evidence type="ECO:0000259" key="4">
    <source>
        <dbReference type="PROSITE" id="PS01031"/>
    </source>
</evidence>
<dbReference type="InterPro" id="IPR007052">
    <property type="entry name" value="CS_dom"/>
</dbReference>
<dbReference type="Pfam" id="PF00011">
    <property type="entry name" value="HSP20"/>
    <property type="match status" value="1"/>
</dbReference>
<accession>A0A075GE03</accession>
<reference evidence="6" key="1">
    <citation type="journal article" date="2014" name="Genome Biol. Evol.">
        <title>Pangenome evidence for extensive interdomain horizontal transfer affecting lineage core and shell genes in uncultured planktonic thaumarchaeota and euryarchaeota.</title>
        <authorList>
            <person name="Deschamps P."/>
            <person name="Zivanovic Y."/>
            <person name="Moreira D."/>
            <person name="Rodriguez-Valera F."/>
            <person name="Lopez-Garcia P."/>
        </authorList>
    </citation>
    <scope>NUCLEOTIDE SEQUENCE</scope>
</reference>
<comment type="similarity">
    <text evidence="1 2">Belongs to the small heat shock protein (HSP20) family.</text>
</comment>
<proteinExistence type="inferred from homology"/>
<dbReference type="Gene3D" id="2.60.40.790">
    <property type="match status" value="1"/>
</dbReference>
<organism evidence="6">
    <name type="scientific">uncultured marine group II/III euryarchaeote KM3_148_H03</name>
    <dbReference type="NCBI Taxonomy" id="1457883"/>
    <lineage>
        <taxon>Archaea</taxon>
        <taxon>Methanobacteriati</taxon>
        <taxon>Methanobacteriota</taxon>
        <taxon>environmental samples</taxon>
    </lineage>
</organism>
<dbReference type="PROSITE" id="PS51203">
    <property type="entry name" value="CS"/>
    <property type="match status" value="1"/>
</dbReference>
<dbReference type="SUPFAM" id="SSF49764">
    <property type="entry name" value="HSP20-like chaperones"/>
    <property type="match status" value="1"/>
</dbReference>
<gene>
    <name evidence="6" type="primary">HSP20</name>
</gene>
<evidence type="ECO:0000256" key="2">
    <source>
        <dbReference type="RuleBase" id="RU003616"/>
    </source>
</evidence>
<dbReference type="EMBL" id="KF900621">
    <property type="protein sequence ID" value="AIF01455.1"/>
    <property type="molecule type" value="Genomic_DNA"/>
</dbReference>
<evidence type="ECO:0000259" key="5">
    <source>
        <dbReference type="PROSITE" id="PS51203"/>
    </source>
</evidence>
<dbReference type="CDD" id="cd00298">
    <property type="entry name" value="ACD_sHsps_p23-like"/>
    <property type="match status" value="1"/>
</dbReference>
<feature type="region of interest" description="Disordered" evidence="3">
    <location>
        <begin position="83"/>
        <end position="104"/>
    </location>
</feature>
<feature type="domain" description="SHSP" evidence="4">
    <location>
        <begin position="92"/>
        <end position="189"/>
    </location>
</feature>